<evidence type="ECO:0000313" key="2">
    <source>
        <dbReference type="Proteomes" id="UP001446871"/>
    </source>
</evidence>
<sequence length="62" mass="6803">MKGWYKMRNSCEQALGNGLDYLLADALCIDKSSKSELSESINSMSICCRASAIRHRDSVGTS</sequence>
<organism evidence="1 2">
    <name type="scientific">Apiospora saccharicola</name>
    <dbReference type="NCBI Taxonomy" id="335842"/>
    <lineage>
        <taxon>Eukaryota</taxon>
        <taxon>Fungi</taxon>
        <taxon>Dikarya</taxon>
        <taxon>Ascomycota</taxon>
        <taxon>Pezizomycotina</taxon>
        <taxon>Sordariomycetes</taxon>
        <taxon>Xylariomycetidae</taxon>
        <taxon>Amphisphaeriales</taxon>
        <taxon>Apiosporaceae</taxon>
        <taxon>Apiospora</taxon>
    </lineage>
</organism>
<dbReference type="EMBL" id="JAQQWM010000001">
    <property type="protein sequence ID" value="KAK8082439.1"/>
    <property type="molecule type" value="Genomic_DNA"/>
</dbReference>
<protein>
    <submittedName>
        <fullName evidence="1">Heterokaryon incompatibility protein (HET) domain-containing protein</fullName>
    </submittedName>
</protein>
<comment type="caution">
    <text evidence="1">The sequence shown here is derived from an EMBL/GenBank/DDBJ whole genome shotgun (WGS) entry which is preliminary data.</text>
</comment>
<proteinExistence type="predicted"/>
<gene>
    <name evidence="1" type="ORF">PG996_001220</name>
</gene>
<dbReference type="Proteomes" id="UP001446871">
    <property type="component" value="Unassembled WGS sequence"/>
</dbReference>
<keyword evidence="2" id="KW-1185">Reference proteome</keyword>
<dbReference type="PANTHER" id="PTHR10622">
    <property type="entry name" value="HET DOMAIN-CONTAINING PROTEIN"/>
    <property type="match status" value="1"/>
</dbReference>
<dbReference type="PANTHER" id="PTHR10622:SF10">
    <property type="entry name" value="HET DOMAIN-CONTAINING PROTEIN"/>
    <property type="match status" value="1"/>
</dbReference>
<accession>A0ABR1WG05</accession>
<name>A0ABR1WG05_9PEZI</name>
<reference evidence="1 2" key="1">
    <citation type="submission" date="2023-01" db="EMBL/GenBank/DDBJ databases">
        <title>Analysis of 21 Apiospora genomes using comparative genomics revels a genus with tremendous synthesis potential of carbohydrate active enzymes and secondary metabolites.</title>
        <authorList>
            <person name="Sorensen T."/>
        </authorList>
    </citation>
    <scope>NUCLEOTIDE SEQUENCE [LARGE SCALE GENOMIC DNA]</scope>
    <source>
        <strain evidence="1 2">CBS 83171</strain>
    </source>
</reference>
<evidence type="ECO:0000313" key="1">
    <source>
        <dbReference type="EMBL" id="KAK8082439.1"/>
    </source>
</evidence>